<evidence type="ECO:0000313" key="3">
    <source>
        <dbReference type="Proteomes" id="UP000266841"/>
    </source>
</evidence>
<feature type="region of interest" description="Disordered" evidence="1">
    <location>
        <begin position="1"/>
        <end position="36"/>
    </location>
</feature>
<reference evidence="2 3" key="1">
    <citation type="journal article" date="2012" name="Genome Biol.">
        <title>Genome and low-iron response of an oceanic diatom adapted to chronic iron limitation.</title>
        <authorList>
            <person name="Lommer M."/>
            <person name="Specht M."/>
            <person name="Roy A.S."/>
            <person name="Kraemer L."/>
            <person name="Andreson R."/>
            <person name="Gutowska M.A."/>
            <person name="Wolf J."/>
            <person name="Bergner S.V."/>
            <person name="Schilhabel M.B."/>
            <person name="Klostermeier U.C."/>
            <person name="Beiko R.G."/>
            <person name="Rosenstiel P."/>
            <person name="Hippler M."/>
            <person name="Laroche J."/>
        </authorList>
    </citation>
    <scope>NUCLEOTIDE SEQUENCE [LARGE SCALE GENOMIC DNA]</scope>
    <source>
        <strain evidence="2 3">CCMP1005</strain>
    </source>
</reference>
<feature type="compositionally biased region" description="Polar residues" evidence="1">
    <location>
        <begin position="24"/>
        <end position="36"/>
    </location>
</feature>
<comment type="caution">
    <text evidence="2">The sequence shown here is derived from an EMBL/GenBank/DDBJ whole genome shotgun (WGS) entry which is preliminary data.</text>
</comment>
<organism evidence="2 3">
    <name type="scientific">Thalassiosira oceanica</name>
    <name type="common">Marine diatom</name>
    <dbReference type="NCBI Taxonomy" id="159749"/>
    <lineage>
        <taxon>Eukaryota</taxon>
        <taxon>Sar</taxon>
        <taxon>Stramenopiles</taxon>
        <taxon>Ochrophyta</taxon>
        <taxon>Bacillariophyta</taxon>
        <taxon>Coscinodiscophyceae</taxon>
        <taxon>Thalassiosirophycidae</taxon>
        <taxon>Thalassiosirales</taxon>
        <taxon>Thalassiosiraceae</taxon>
        <taxon>Thalassiosira</taxon>
    </lineage>
</organism>
<feature type="region of interest" description="Disordered" evidence="1">
    <location>
        <begin position="128"/>
        <end position="153"/>
    </location>
</feature>
<evidence type="ECO:0000313" key="2">
    <source>
        <dbReference type="EMBL" id="EJK66969.1"/>
    </source>
</evidence>
<evidence type="ECO:0000256" key="1">
    <source>
        <dbReference type="SAM" id="MobiDB-lite"/>
    </source>
</evidence>
<protein>
    <submittedName>
        <fullName evidence="2">Uncharacterized protein</fullName>
    </submittedName>
</protein>
<dbReference type="AlphaFoldDB" id="K0SPP3"/>
<sequence length="250" mass="28328">MTKIRGFPVPGDDRNTIDQPGLVPNSTRPETPQRLNRGITETTAQFRFPTKSKRTFQLRDQRWDQKVFNKSWQTRRANHIARVRSKGPANAPTKLGRFDEQTTRYSQLCIMTLGKHSNTIASDHFELEGGGGRQAQRNADAEGPRNLTPIMGTSPANQAWRTKAWQPFETSTESHATRQPVKFDPLLLFLPNVGTQATSLQASRADFQVGLSINTINVRRSDRRQHPFDARLSPYPKPSFFECRNDLPAS</sequence>
<dbReference type="EMBL" id="AGNL01013879">
    <property type="protein sequence ID" value="EJK66969.1"/>
    <property type="molecule type" value="Genomic_DNA"/>
</dbReference>
<gene>
    <name evidence="2" type="ORF">THAOC_12053</name>
</gene>
<proteinExistence type="predicted"/>
<keyword evidence="3" id="KW-1185">Reference proteome</keyword>
<accession>K0SPP3</accession>
<dbReference type="Proteomes" id="UP000266841">
    <property type="component" value="Unassembled WGS sequence"/>
</dbReference>
<name>K0SPP3_THAOC</name>